<comment type="caution">
    <text evidence="4">The sequence shown here is derived from an EMBL/GenBank/DDBJ whole genome shotgun (WGS) entry which is preliminary data.</text>
</comment>
<evidence type="ECO:0000256" key="2">
    <source>
        <dbReference type="SAM" id="MobiDB-lite"/>
    </source>
</evidence>
<feature type="domain" description="Alpha/beta hydrolase fold-3" evidence="3">
    <location>
        <begin position="41"/>
        <end position="253"/>
    </location>
</feature>
<dbReference type="PANTHER" id="PTHR48081:SF8">
    <property type="entry name" value="ALPHA_BETA HYDROLASE FOLD-3 DOMAIN-CONTAINING PROTEIN-RELATED"/>
    <property type="match status" value="1"/>
</dbReference>
<evidence type="ECO:0000313" key="5">
    <source>
        <dbReference type="Proteomes" id="UP000238083"/>
    </source>
</evidence>
<dbReference type="EMBL" id="PVZF01000020">
    <property type="protein sequence ID" value="PRY09775.1"/>
    <property type="molecule type" value="Genomic_DNA"/>
</dbReference>
<gene>
    <name evidence="4" type="ORF">CLV37_12027</name>
</gene>
<name>A0A2T0QWM3_9ACTN</name>
<feature type="compositionally biased region" description="Basic and acidic residues" evidence="2">
    <location>
        <begin position="7"/>
        <end position="16"/>
    </location>
</feature>
<dbReference type="InterPro" id="IPR013094">
    <property type="entry name" value="AB_hydrolase_3"/>
</dbReference>
<accession>A0A2T0QWM3</accession>
<dbReference type="SUPFAM" id="SSF53474">
    <property type="entry name" value="alpha/beta-Hydrolases"/>
    <property type="match status" value="1"/>
</dbReference>
<dbReference type="Gene3D" id="3.40.50.1820">
    <property type="entry name" value="alpha/beta hydrolase"/>
    <property type="match status" value="1"/>
</dbReference>
<sequence length="280" mass="28898">MPTVTVTDDRTPDITDRTVPGPHGDVDVRVYTPTGPPAAALVWAHGGGFAAGDLDMPESDAVARRLQESGILVVAVGYRLAGPGTYYPVPSDDVLAAWRWGRDLALSSGVAPGLVQLGGASAGGNLVAGAVLRLLADGGDVPAAVFLAYPTLHDVPPAESPVAALAVAGLPQDQRWSAADVAAMYRGFLGPEQRDVPVPAVPGTADLEGFPPTFVLTSEADGLRGSADEFTRRLVFAGTPVFSCCEAGTEHGHLNRPGPAFDASLRRVAHWLLNSPALVG</sequence>
<dbReference type="InterPro" id="IPR029058">
    <property type="entry name" value="AB_hydrolase_fold"/>
</dbReference>
<feature type="region of interest" description="Disordered" evidence="2">
    <location>
        <begin position="1"/>
        <end position="25"/>
    </location>
</feature>
<proteinExistence type="predicted"/>
<dbReference type="Proteomes" id="UP000238083">
    <property type="component" value="Unassembled WGS sequence"/>
</dbReference>
<protein>
    <submittedName>
        <fullName evidence="4">Acetyl esterase/lipase</fullName>
    </submittedName>
</protein>
<evidence type="ECO:0000313" key="4">
    <source>
        <dbReference type="EMBL" id="PRY09775.1"/>
    </source>
</evidence>
<dbReference type="InterPro" id="IPR050300">
    <property type="entry name" value="GDXG_lipolytic_enzyme"/>
</dbReference>
<reference evidence="4 5" key="1">
    <citation type="submission" date="2018-03" db="EMBL/GenBank/DDBJ databases">
        <title>Genomic Encyclopedia of Archaeal and Bacterial Type Strains, Phase II (KMG-II): from individual species to whole genera.</title>
        <authorList>
            <person name="Goeker M."/>
        </authorList>
    </citation>
    <scope>NUCLEOTIDE SEQUENCE [LARGE SCALE GENOMIC DNA]</scope>
    <source>
        <strain evidence="4 5">DSM 19711</strain>
    </source>
</reference>
<dbReference type="PANTHER" id="PTHR48081">
    <property type="entry name" value="AB HYDROLASE SUPERFAMILY PROTEIN C4A8.06C"/>
    <property type="match status" value="1"/>
</dbReference>
<evidence type="ECO:0000259" key="3">
    <source>
        <dbReference type="Pfam" id="PF07859"/>
    </source>
</evidence>
<keyword evidence="5" id="KW-1185">Reference proteome</keyword>
<keyword evidence="1" id="KW-0378">Hydrolase</keyword>
<evidence type="ECO:0000256" key="1">
    <source>
        <dbReference type="ARBA" id="ARBA00022801"/>
    </source>
</evidence>
<dbReference type="GO" id="GO:0016787">
    <property type="term" value="F:hydrolase activity"/>
    <property type="evidence" value="ECO:0007669"/>
    <property type="project" value="UniProtKB-KW"/>
</dbReference>
<dbReference type="Pfam" id="PF07859">
    <property type="entry name" value="Abhydrolase_3"/>
    <property type="match status" value="1"/>
</dbReference>
<dbReference type="AlphaFoldDB" id="A0A2T0QWM3"/>
<organism evidence="4 5">
    <name type="scientific">Kineococcus rhizosphaerae</name>
    <dbReference type="NCBI Taxonomy" id="559628"/>
    <lineage>
        <taxon>Bacteria</taxon>
        <taxon>Bacillati</taxon>
        <taxon>Actinomycetota</taxon>
        <taxon>Actinomycetes</taxon>
        <taxon>Kineosporiales</taxon>
        <taxon>Kineosporiaceae</taxon>
        <taxon>Kineococcus</taxon>
    </lineage>
</organism>